<keyword evidence="3" id="KW-1185">Reference proteome</keyword>
<dbReference type="STRING" id="1407499.HHUB_2021"/>
<evidence type="ECO:0000256" key="1">
    <source>
        <dbReference type="SAM" id="Phobius"/>
    </source>
</evidence>
<dbReference type="Proteomes" id="UP000066737">
    <property type="component" value="Chromosome I"/>
</dbReference>
<dbReference type="GeneID" id="91109500"/>
<protein>
    <submittedName>
        <fullName evidence="2">Uncharacterized protein</fullName>
    </submittedName>
</protein>
<dbReference type="RefSeq" id="WP_169793389.1">
    <property type="nucleotide sequence ID" value="NZ_CEML01000002.1"/>
</dbReference>
<proteinExistence type="predicted"/>
<keyword evidence="1" id="KW-1133">Transmembrane helix</keyword>
<dbReference type="KEGG" id="hhb:Hhub_2021"/>
<dbReference type="EMBL" id="LN831302">
    <property type="protein sequence ID" value="CQH53914.1"/>
    <property type="molecule type" value="Genomic_DNA"/>
</dbReference>
<gene>
    <name evidence="2" type="ORF">HHUB_2021</name>
</gene>
<reference evidence="3" key="1">
    <citation type="journal article" date="2016" name="Environ. Microbiol.">
        <title>The complete genome of a viable archaeum isolated from 123-million-year-old rock salt.</title>
        <authorList>
            <person name="Jaakkola S.T."/>
            <person name="Pfeiffer F."/>
            <person name="Ravantti J.J."/>
            <person name="Guo Q."/>
            <person name="Liu Y."/>
            <person name="Chen X."/>
            <person name="Ma H."/>
            <person name="Yang C."/>
            <person name="Oksanen H.M."/>
            <person name="Bamford D.H."/>
        </authorList>
    </citation>
    <scope>NUCLEOTIDE SEQUENCE</scope>
    <source>
        <strain evidence="3">JI20-1</strain>
    </source>
</reference>
<keyword evidence="1" id="KW-0812">Transmembrane</keyword>
<evidence type="ECO:0000313" key="2">
    <source>
        <dbReference type="EMBL" id="CQH53914.1"/>
    </source>
</evidence>
<evidence type="ECO:0000313" key="3">
    <source>
        <dbReference type="Proteomes" id="UP000066737"/>
    </source>
</evidence>
<organism evidence="2 3">
    <name type="scientific">Halobacterium hubeiense</name>
    <dbReference type="NCBI Taxonomy" id="1407499"/>
    <lineage>
        <taxon>Archaea</taxon>
        <taxon>Methanobacteriati</taxon>
        <taxon>Methanobacteriota</taxon>
        <taxon>Stenosarchaea group</taxon>
        <taxon>Halobacteria</taxon>
        <taxon>Halobacteriales</taxon>
        <taxon>Halobacteriaceae</taxon>
        <taxon>Halobacterium</taxon>
    </lineage>
</organism>
<dbReference type="AlphaFoldDB" id="A0A0U5H1G6"/>
<keyword evidence="1" id="KW-0472">Membrane</keyword>
<accession>A0A0U5H1G6</accession>
<name>A0A0U5H1G6_9EURY</name>
<feature type="transmembrane region" description="Helical" evidence="1">
    <location>
        <begin position="21"/>
        <end position="49"/>
    </location>
</feature>
<sequence>MAVAEREREVFGQELKPLDRILAGAAVVFGALGHAALAAAGAGLVYAVATTAL</sequence>